<comment type="similarity">
    <text evidence="1">Belongs to the peptidase C2 family.</text>
</comment>
<dbReference type="GO" id="GO:0004198">
    <property type="term" value="F:calcium-dependent cysteine-type endopeptidase activity"/>
    <property type="evidence" value="ECO:0007669"/>
    <property type="project" value="InterPro"/>
</dbReference>
<dbReference type="PANTHER" id="PTHR10183">
    <property type="entry name" value="CALPAIN"/>
    <property type="match status" value="1"/>
</dbReference>
<feature type="active site" evidence="2 3">
    <location>
        <position position="394"/>
    </location>
</feature>
<feature type="region of interest" description="Disordered" evidence="4">
    <location>
        <begin position="513"/>
        <end position="535"/>
    </location>
</feature>
<sequence>MQSASISHHMNEVETCPHCAAFWVADNGSAGGGRRVVQCNICGAPRCKECSFINHPSILPYTATTGSRSATTMYDEIAFCTICGAPMLTLPPGTTSTTTPQPTHDHHHSNHQPPRLPPHPPPQTPIVPPPPFSRSGPSTNTVNAVPCIAPTPQRQQQASPQQQQAFPQHFSPTGTTTATTLMSSPSALRRDVKDRMVSLVERTQRNCQAAGTIFVDVWDVASSRSISGSGSGGVVRGRGDAQLLQEFPLAFAALPPLASPLPHAAATLIPAHKRAPLTADKIAHVLEDEVSALFGVVKNLFRRSSPAKFPPPPSSSSEESDRRDAAAAAAAAANSTLYPAHMTIASPLPHRGQGGAGGGSSSNEEDHHRSWWHLIDPCIGVQSSDICQGALGDCWFLSAVAVLAHRHAELISSLFINNDVNAEGVFGVRLCIGGVWRCVIVGPTFPSTDRGRRFAFARNRSETALWVPVLEKAFAHAHGGFANIIGGRPRDALMALTGMPCVFLRLGHNSQQQHRSRGGFTDDDDGIGGSGGAGSMSPVQLEELQFSKLSSYIDAKCIVCACCGGTADSDAVAARIGLEINHAYSILAVTNHAVTRERVVALRNPWGKSKYRGMNNPPQGAIGGGGGAGVVDGADGVFWMTFSEFVTCFTEADICLTRTYETNFQALGLRISGVRGGGGNIPNDPCSDPGARCGLEEPMGKIKIPRNEQPTSRCHWWRWWCWCCGRGRWGVLDDVFGVCNMFHRGGYLPHQNLRNELPGTWTSYFWSTRWRRQHPQRWWLERVHDWRTSRQGETAVHSVGGDGCACNVTQSFDERMTSAASPSPQGTNFPPLQQHNHAFAVGGEPYVPEPSTPHRHDRRHTDVMILVLRLSRAAAAVSSSASSSSGRWVLHGSPARCSCDGVITHTTFYPPGEYCIVPMSISGTTAPQQPMLSLNVTILSESPNILGPTSIRQQPVPHFPPLSHIMYHCCRASPSFSVKQLCGDSVRIANATCGHLNIVALENLGNSMGGQQQLRGGALFSSTADVLVDSSESRGVVLATSSPLAGSTKVTLEEGQVAIAVLSVPEPHGGTFSTQFLYRTSATVRSGPPRHSSGGSSGGGGLLSAVVQGIFGGGGGGSQHSSSTVTSSAGSLFDPFVPILKKKHV</sequence>
<gene>
    <name evidence="6" type="ORF">BSAL_16095</name>
</gene>
<dbReference type="EMBL" id="CYKH01001653">
    <property type="protein sequence ID" value="CUG88575.1"/>
    <property type="molecule type" value="Genomic_DNA"/>
</dbReference>
<accession>A0A0S4JEM8</accession>
<dbReference type="PROSITE" id="PS00139">
    <property type="entry name" value="THIOL_PROTEASE_CYS"/>
    <property type="match status" value="1"/>
</dbReference>
<feature type="region of interest" description="Disordered" evidence="4">
    <location>
        <begin position="304"/>
        <end position="326"/>
    </location>
</feature>
<dbReference type="VEuPathDB" id="TriTrypDB:BSAL_16095"/>
<dbReference type="SMART" id="SM00230">
    <property type="entry name" value="CysPc"/>
    <property type="match status" value="1"/>
</dbReference>
<evidence type="ECO:0000313" key="6">
    <source>
        <dbReference type="EMBL" id="CUG88575.1"/>
    </source>
</evidence>
<evidence type="ECO:0000256" key="2">
    <source>
        <dbReference type="PIRSR" id="PIRSR622684-1"/>
    </source>
</evidence>
<evidence type="ECO:0000256" key="3">
    <source>
        <dbReference type="PROSITE-ProRule" id="PRU00239"/>
    </source>
</evidence>
<evidence type="ECO:0000259" key="5">
    <source>
        <dbReference type="PROSITE" id="PS50203"/>
    </source>
</evidence>
<feature type="compositionally biased region" description="Low complexity" evidence="4">
    <location>
        <begin position="91"/>
        <end position="102"/>
    </location>
</feature>
<dbReference type="PRINTS" id="PR00704">
    <property type="entry name" value="CALPAIN"/>
</dbReference>
<keyword evidence="3" id="KW-0378">Hydrolase</keyword>
<dbReference type="InterPro" id="IPR000169">
    <property type="entry name" value="Pept_cys_AS"/>
</dbReference>
<organism evidence="6 7">
    <name type="scientific">Bodo saltans</name>
    <name type="common">Flagellated protozoan</name>
    <dbReference type="NCBI Taxonomy" id="75058"/>
    <lineage>
        <taxon>Eukaryota</taxon>
        <taxon>Discoba</taxon>
        <taxon>Euglenozoa</taxon>
        <taxon>Kinetoplastea</taxon>
        <taxon>Metakinetoplastina</taxon>
        <taxon>Eubodonida</taxon>
        <taxon>Bodonidae</taxon>
        <taxon>Bodo</taxon>
    </lineage>
</organism>
<dbReference type="PROSITE" id="PS50203">
    <property type="entry name" value="CALPAIN_CAT"/>
    <property type="match status" value="1"/>
</dbReference>
<dbReference type="AlphaFoldDB" id="A0A0S4JEM8"/>
<feature type="active site" evidence="2 3">
    <location>
        <position position="604"/>
    </location>
</feature>
<feature type="domain" description="Calpain catalytic" evidence="5">
    <location>
        <begin position="380"/>
        <end position="658"/>
    </location>
</feature>
<dbReference type="SUPFAM" id="SSF54001">
    <property type="entry name" value="Cysteine proteinases"/>
    <property type="match status" value="1"/>
</dbReference>
<dbReference type="Gene3D" id="3.90.70.10">
    <property type="entry name" value="Cysteine proteinases"/>
    <property type="match status" value="1"/>
</dbReference>
<keyword evidence="3" id="KW-0645">Protease</keyword>
<evidence type="ECO:0000313" key="7">
    <source>
        <dbReference type="Proteomes" id="UP000051952"/>
    </source>
</evidence>
<keyword evidence="3" id="KW-0788">Thiol protease</keyword>
<evidence type="ECO:0000256" key="1">
    <source>
        <dbReference type="ARBA" id="ARBA00007623"/>
    </source>
</evidence>
<dbReference type="GO" id="GO:0006508">
    <property type="term" value="P:proteolysis"/>
    <property type="evidence" value="ECO:0007669"/>
    <property type="project" value="UniProtKB-KW"/>
</dbReference>
<dbReference type="Pfam" id="PF00648">
    <property type="entry name" value="Peptidase_C2"/>
    <property type="match status" value="1"/>
</dbReference>
<reference evidence="7" key="1">
    <citation type="submission" date="2015-09" db="EMBL/GenBank/DDBJ databases">
        <authorList>
            <consortium name="Pathogen Informatics"/>
        </authorList>
    </citation>
    <scope>NUCLEOTIDE SEQUENCE [LARGE SCALE GENOMIC DNA]</scope>
    <source>
        <strain evidence="7">Lake Konstanz</strain>
    </source>
</reference>
<protein>
    <submittedName>
        <fullName evidence="6">Peptidase, putative</fullName>
    </submittedName>
</protein>
<dbReference type="PANTHER" id="PTHR10183:SF382">
    <property type="entry name" value="CALPAIN-15"/>
    <property type="match status" value="1"/>
</dbReference>
<name>A0A0S4JEM8_BODSA</name>
<keyword evidence="7" id="KW-1185">Reference proteome</keyword>
<feature type="compositionally biased region" description="Pro residues" evidence="4">
    <location>
        <begin position="114"/>
        <end position="132"/>
    </location>
</feature>
<dbReference type="InterPro" id="IPR038765">
    <property type="entry name" value="Papain-like_cys_pep_sf"/>
</dbReference>
<dbReference type="GO" id="GO:0005737">
    <property type="term" value="C:cytoplasm"/>
    <property type="evidence" value="ECO:0007669"/>
    <property type="project" value="TreeGrafter"/>
</dbReference>
<dbReference type="InterPro" id="IPR022684">
    <property type="entry name" value="Calpain_cysteine_protease"/>
</dbReference>
<feature type="region of interest" description="Disordered" evidence="4">
    <location>
        <begin position="91"/>
        <end position="146"/>
    </location>
</feature>
<dbReference type="Proteomes" id="UP000051952">
    <property type="component" value="Unassembled WGS sequence"/>
</dbReference>
<dbReference type="InterPro" id="IPR001300">
    <property type="entry name" value="Peptidase_C2_calpain_cat"/>
</dbReference>
<feature type="active site" evidence="2 3">
    <location>
        <position position="582"/>
    </location>
</feature>
<proteinExistence type="inferred from homology"/>
<evidence type="ECO:0000256" key="4">
    <source>
        <dbReference type="SAM" id="MobiDB-lite"/>
    </source>
</evidence>
<dbReference type="OrthoDB" id="424753at2759"/>